<keyword evidence="4" id="KW-1003">Cell membrane</keyword>
<dbReference type="InterPro" id="IPR036890">
    <property type="entry name" value="HATPase_C_sf"/>
</dbReference>
<feature type="transmembrane region" description="Helical" evidence="10">
    <location>
        <begin position="12"/>
        <end position="34"/>
    </location>
</feature>
<comment type="catalytic activity">
    <reaction evidence="1">
        <text>ATP + protein L-histidine = ADP + protein N-phospho-L-histidine.</text>
        <dbReference type="EC" id="2.7.13.3"/>
    </reaction>
</comment>
<dbReference type="EMBL" id="JBHSOG010000098">
    <property type="protein sequence ID" value="MFC5771641.1"/>
    <property type="molecule type" value="Genomic_DNA"/>
</dbReference>
<evidence type="ECO:0000256" key="2">
    <source>
        <dbReference type="ARBA" id="ARBA00004651"/>
    </source>
</evidence>
<evidence type="ECO:0000256" key="3">
    <source>
        <dbReference type="ARBA" id="ARBA00012438"/>
    </source>
</evidence>
<sequence>MTEMRSRLFWKILLGFWLTILCMLQGVWMAYAVLWGERESYDWSVAQIVAPYQLTAARLAIEAGGIARLEEVSRGWDDHEWNRLSVAEAGAAERPPDGSGVVSVEATDPDARVWRLSYTMPAEKWRDAHRDHGYSWFYLPLEWAIPAGLGGLLFSAALAWYLTRPIELLRRGFRKLAGGQLNTRLQPGIGRRRDEIADLAQDFDRMAERLQQLVAARDQLLHDVSHELRSPLARLNLAVALAGRKDGGEGSAPPLARIEAEVARLDKLVGELLSLSRRESGAAELDSYFDMRELADAVVADARFEAGAKDIAIECQARGASPALVQGDAELIRRALENVVRNAVQHSTAGGRVDVRLDLDAAAHRVIVEVADRGPGVPDEDRERMAEPFVRLRAGEARAGYGLGLAIARRALHSHGGTLRFANRAGGGLCATLSLPLADVAPHLADPAFDGEG</sequence>
<reference evidence="14" key="1">
    <citation type="journal article" date="2019" name="Int. J. Syst. Evol. Microbiol.">
        <title>The Global Catalogue of Microorganisms (GCM) 10K type strain sequencing project: providing services to taxonomists for standard genome sequencing and annotation.</title>
        <authorList>
            <consortium name="The Broad Institute Genomics Platform"/>
            <consortium name="The Broad Institute Genome Sequencing Center for Infectious Disease"/>
            <person name="Wu L."/>
            <person name="Ma J."/>
        </authorList>
    </citation>
    <scope>NUCLEOTIDE SEQUENCE [LARGE SCALE GENOMIC DNA]</scope>
    <source>
        <strain evidence="14">SHR3</strain>
    </source>
</reference>
<evidence type="ECO:0000259" key="12">
    <source>
        <dbReference type="PROSITE" id="PS50885"/>
    </source>
</evidence>
<evidence type="ECO:0000259" key="11">
    <source>
        <dbReference type="PROSITE" id="PS50109"/>
    </source>
</evidence>
<keyword evidence="8" id="KW-0418">Kinase</keyword>
<evidence type="ECO:0000313" key="13">
    <source>
        <dbReference type="EMBL" id="MFC5771641.1"/>
    </source>
</evidence>
<proteinExistence type="predicted"/>
<evidence type="ECO:0000256" key="8">
    <source>
        <dbReference type="ARBA" id="ARBA00022777"/>
    </source>
</evidence>
<dbReference type="InterPro" id="IPR050980">
    <property type="entry name" value="2C_sensor_his_kinase"/>
</dbReference>
<dbReference type="EC" id="2.7.13.3" evidence="3"/>
<dbReference type="PRINTS" id="PR00344">
    <property type="entry name" value="BCTRLSENSOR"/>
</dbReference>
<dbReference type="SUPFAM" id="SSF47384">
    <property type="entry name" value="Homodimeric domain of signal transducing histidine kinase"/>
    <property type="match status" value="1"/>
</dbReference>
<name>A0ABW1AXI4_9RHOO</name>
<feature type="transmembrane region" description="Helical" evidence="10">
    <location>
        <begin position="143"/>
        <end position="162"/>
    </location>
</feature>
<dbReference type="InterPro" id="IPR036097">
    <property type="entry name" value="HisK_dim/P_sf"/>
</dbReference>
<feature type="domain" description="Histidine kinase" evidence="11">
    <location>
        <begin position="223"/>
        <end position="439"/>
    </location>
</feature>
<dbReference type="PANTHER" id="PTHR44936:SF10">
    <property type="entry name" value="SENSOR PROTEIN RSTB"/>
    <property type="match status" value="1"/>
</dbReference>
<keyword evidence="5" id="KW-0597">Phosphoprotein</keyword>
<dbReference type="SUPFAM" id="SSF158472">
    <property type="entry name" value="HAMP domain-like"/>
    <property type="match status" value="1"/>
</dbReference>
<dbReference type="SUPFAM" id="SSF55874">
    <property type="entry name" value="ATPase domain of HSP90 chaperone/DNA topoisomerase II/histidine kinase"/>
    <property type="match status" value="1"/>
</dbReference>
<evidence type="ECO:0000313" key="14">
    <source>
        <dbReference type="Proteomes" id="UP001595974"/>
    </source>
</evidence>
<dbReference type="PROSITE" id="PS50885">
    <property type="entry name" value="HAMP"/>
    <property type="match status" value="1"/>
</dbReference>
<keyword evidence="6" id="KW-0808">Transferase</keyword>
<dbReference type="CDD" id="cd06225">
    <property type="entry name" value="HAMP"/>
    <property type="match status" value="1"/>
</dbReference>
<dbReference type="CDD" id="cd00075">
    <property type="entry name" value="HATPase"/>
    <property type="match status" value="1"/>
</dbReference>
<dbReference type="Gene3D" id="1.10.287.130">
    <property type="match status" value="1"/>
</dbReference>
<feature type="domain" description="HAMP" evidence="12">
    <location>
        <begin position="160"/>
        <end position="215"/>
    </location>
</feature>
<dbReference type="SMART" id="SM00388">
    <property type="entry name" value="HisKA"/>
    <property type="match status" value="1"/>
</dbReference>
<dbReference type="RefSeq" id="WP_385961875.1">
    <property type="nucleotide sequence ID" value="NZ_JBHSOG010000098.1"/>
</dbReference>
<dbReference type="CDD" id="cd00082">
    <property type="entry name" value="HisKA"/>
    <property type="match status" value="1"/>
</dbReference>
<dbReference type="InterPro" id="IPR005467">
    <property type="entry name" value="His_kinase_dom"/>
</dbReference>
<evidence type="ECO:0000256" key="5">
    <source>
        <dbReference type="ARBA" id="ARBA00022553"/>
    </source>
</evidence>
<dbReference type="GO" id="GO:0005524">
    <property type="term" value="F:ATP binding"/>
    <property type="evidence" value="ECO:0007669"/>
    <property type="project" value="UniProtKB-KW"/>
</dbReference>
<gene>
    <name evidence="13" type="ORF">ACFPTN_19870</name>
</gene>
<evidence type="ECO:0000256" key="9">
    <source>
        <dbReference type="ARBA" id="ARBA00022840"/>
    </source>
</evidence>
<comment type="subcellular location">
    <subcellularLocation>
        <location evidence="2">Cell membrane</location>
        <topology evidence="2">Multi-pass membrane protein</topology>
    </subcellularLocation>
</comment>
<comment type="caution">
    <text evidence="13">The sequence shown here is derived from an EMBL/GenBank/DDBJ whole genome shotgun (WGS) entry which is preliminary data.</text>
</comment>
<dbReference type="Gene3D" id="3.30.565.10">
    <property type="entry name" value="Histidine kinase-like ATPase, C-terminal domain"/>
    <property type="match status" value="1"/>
</dbReference>
<dbReference type="Pfam" id="PF02518">
    <property type="entry name" value="HATPase_c"/>
    <property type="match status" value="1"/>
</dbReference>
<dbReference type="Gene3D" id="1.10.8.500">
    <property type="entry name" value="HAMP domain in histidine kinase"/>
    <property type="match status" value="1"/>
</dbReference>
<dbReference type="Pfam" id="PF00672">
    <property type="entry name" value="HAMP"/>
    <property type="match status" value="1"/>
</dbReference>
<keyword evidence="10" id="KW-0812">Transmembrane</keyword>
<keyword evidence="10" id="KW-1133">Transmembrane helix</keyword>
<dbReference type="InterPro" id="IPR003660">
    <property type="entry name" value="HAMP_dom"/>
</dbReference>
<organism evidence="13 14">
    <name type="scientific">Thauera sinica</name>
    <dbReference type="NCBI Taxonomy" id="2665146"/>
    <lineage>
        <taxon>Bacteria</taxon>
        <taxon>Pseudomonadati</taxon>
        <taxon>Pseudomonadota</taxon>
        <taxon>Betaproteobacteria</taxon>
        <taxon>Rhodocyclales</taxon>
        <taxon>Zoogloeaceae</taxon>
        <taxon>Thauera</taxon>
    </lineage>
</organism>
<evidence type="ECO:0000256" key="1">
    <source>
        <dbReference type="ARBA" id="ARBA00000085"/>
    </source>
</evidence>
<keyword evidence="14" id="KW-1185">Reference proteome</keyword>
<keyword evidence="9 13" id="KW-0067">ATP-binding</keyword>
<evidence type="ECO:0000256" key="4">
    <source>
        <dbReference type="ARBA" id="ARBA00022475"/>
    </source>
</evidence>
<keyword evidence="7" id="KW-0547">Nucleotide-binding</keyword>
<evidence type="ECO:0000256" key="6">
    <source>
        <dbReference type="ARBA" id="ARBA00022679"/>
    </source>
</evidence>
<dbReference type="Pfam" id="PF00512">
    <property type="entry name" value="HisKA"/>
    <property type="match status" value="1"/>
</dbReference>
<dbReference type="InterPro" id="IPR003661">
    <property type="entry name" value="HisK_dim/P_dom"/>
</dbReference>
<keyword evidence="10" id="KW-0472">Membrane</keyword>
<evidence type="ECO:0000256" key="10">
    <source>
        <dbReference type="SAM" id="Phobius"/>
    </source>
</evidence>
<dbReference type="Proteomes" id="UP001595974">
    <property type="component" value="Unassembled WGS sequence"/>
</dbReference>
<dbReference type="SMART" id="SM00387">
    <property type="entry name" value="HATPase_c"/>
    <property type="match status" value="1"/>
</dbReference>
<accession>A0ABW1AXI4</accession>
<dbReference type="PROSITE" id="PS50109">
    <property type="entry name" value="HIS_KIN"/>
    <property type="match status" value="1"/>
</dbReference>
<dbReference type="InterPro" id="IPR004358">
    <property type="entry name" value="Sig_transdc_His_kin-like_C"/>
</dbReference>
<evidence type="ECO:0000256" key="7">
    <source>
        <dbReference type="ARBA" id="ARBA00022741"/>
    </source>
</evidence>
<dbReference type="PANTHER" id="PTHR44936">
    <property type="entry name" value="SENSOR PROTEIN CREC"/>
    <property type="match status" value="1"/>
</dbReference>
<dbReference type="SMART" id="SM00304">
    <property type="entry name" value="HAMP"/>
    <property type="match status" value="1"/>
</dbReference>
<protein>
    <recommendedName>
        <fullName evidence="3">histidine kinase</fullName>
        <ecNumber evidence="3">2.7.13.3</ecNumber>
    </recommendedName>
</protein>
<dbReference type="InterPro" id="IPR003594">
    <property type="entry name" value="HATPase_dom"/>
</dbReference>